<dbReference type="GO" id="GO:0016853">
    <property type="term" value="F:isomerase activity"/>
    <property type="evidence" value="ECO:0007669"/>
    <property type="project" value="UniProtKB-KW"/>
</dbReference>
<dbReference type="PANTHER" id="PTHR13887">
    <property type="entry name" value="GLUTATHIONE S-TRANSFERASE KAPPA"/>
    <property type="match status" value="1"/>
</dbReference>
<dbReference type="PANTHER" id="PTHR13887:SF41">
    <property type="entry name" value="THIOREDOXIN SUPERFAMILY PROTEIN"/>
    <property type="match status" value="1"/>
</dbReference>
<dbReference type="InterPro" id="IPR001853">
    <property type="entry name" value="DSBA-like_thioredoxin_dom"/>
</dbReference>
<dbReference type="RefSeq" id="WP_132924864.1">
    <property type="nucleotide sequence ID" value="NZ_SJOI01000001.1"/>
</dbReference>
<keyword evidence="3" id="KW-1185">Reference proteome</keyword>
<dbReference type="EMBL" id="SJOI01000001">
    <property type="protein sequence ID" value="TCL05903.1"/>
    <property type="molecule type" value="Genomic_DNA"/>
</dbReference>
<feature type="domain" description="DSBA-like thioredoxin" evidence="1">
    <location>
        <begin position="6"/>
        <end position="208"/>
    </location>
</feature>
<dbReference type="InterPro" id="IPR036249">
    <property type="entry name" value="Thioredoxin-like_sf"/>
</dbReference>
<dbReference type="AlphaFoldDB" id="A0A4R1NEQ7"/>
<dbReference type="Gene3D" id="3.40.30.10">
    <property type="entry name" value="Glutaredoxin"/>
    <property type="match status" value="1"/>
</dbReference>
<reference evidence="2 3" key="1">
    <citation type="submission" date="2019-02" db="EMBL/GenBank/DDBJ databases">
        <title>Investigation of anaerobic lignin degradation for improved lignocellulosic biofuels.</title>
        <authorList>
            <person name="Deangelis K."/>
        </authorList>
    </citation>
    <scope>NUCLEOTIDE SEQUENCE [LARGE SCALE GENOMIC DNA]</scope>
    <source>
        <strain evidence="2 3">159R</strain>
    </source>
</reference>
<dbReference type="Proteomes" id="UP000294555">
    <property type="component" value="Unassembled WGS sequence"/>
</dbReference>
<dbReference type="SUPFAM" id="SSF52833">
    <property type="entry name" value="Thioredoxin-like"/>
    <property type="match status" value="1"/>
</dbReference>
<evidence type="ECO:0000313" key="3">
    <source>
        <dbReference type="Proteomes" id="UP000294555"/>
    </source>
</evidence>
<sequence length="219" mass="23860">MNMLKIDFVSDVSCPWCIIGLQGLEKALADLGDEVKADIVFHPFELNPGMPAEGQNLIEHVGEKYGSSPAEAQAGQERVRQRAQDVGFIISNRFPDGRIYNTFDAHRLLHWARLEGRQHALKRLLFTAYFTDGQNPSDRAVLLRAAEDAGLDAAAAAEVLDTGRYAEEVRADEHRWLSNGVNSVPTIVIDNSQVLIGGQPAAAFRGAILAALEARGAKA</sequence>
<comment type="caution">
    <text evidence="2">The sequence shown here is derived from an EMBL/GenBank/DDBJ whole genome shotgun (WGS) entry which is preliminary data.</text>
</comment>
<proteinExistence type="predicted"/>
<gene>
    <name evidence="2" type="ORF">EZJ58_4125</name>
</gene>
<dbReference type="GO" id="GO:0016491">
    <property type="term" value="F:oxidoreductase activity"/>
    <property type="evidence" value="ECO:0007669"/>
    <property type="project" value="InterPro"/>
</dbReference>
<dbReference type="OrthoDB" id="9799122at2"/>
<accession>A0A4R1NEQ7</accession>
<organism evidence="2 3">
    <name type="scientific">Sodalis ligni</name>
    <dbReference type="NCBI Taxonomy" id="2697027"/>
    <lineage>
        <taxon>Bacteria</taxon>
        <taxon>Pseudomonadati</taxon>
        <taxon>Pseudomonadota</taxon>
        <taxon>Gammaproteobacteria</taxon>
        <taxon>Enterobacterales</taxon>
        <taxon>Bruguierivoracaceae</taxon>
        <taxon>Sodalis</taxon>
    </lineage>
</organism>
<evidence type="ECO:0000313" key="2">
    <source>
        <dbReference type="EMBL" id="TCL05903.1"/>
    </source>
</evidence>
<dbReference type="Pfam" id="PF01323">
    <property type="entry name" value="DSBA"/>
    <property type="match status" value="1"/>
</dbReference>
<name>A0A4R1NEQ7_9GAMM</name>
<protein>
    <submittedName>
        <fullName evidence="2">Putative DsbA family dithiol-disulfide isomerase</fullName>
    </submittedName>
</protein>
<dbReference type="CDD" id="cd03024">
    <property type="entry name" value="DsbA_FrnE"/>
    <property type="match status" value="1"/>
</dbReference>
<evidence type="ECO:0000259" key="1">
    <source>
        <dbReference type="Pfam" id="PF01323"/>
    </source>
</evidence>
<keyword evidence="2" id="KW-0413">Isomerase</keyword>